<gene>
    <name evidence="2" type="ORF">Pla110_35820</name>
</gene>
<keyword evidence="3" id="KW-1185">Reference proteome</keyword>
<dbReference type="AlphaFoldDB" id="A0A518CRH4"/>
<dbReference type="Proteomes" id="UP000317178">
    <property type="component" value="Chromosome"/>
</dbReference>
<evidence type="ECO:0000313" key="3">
    <source>
        <dbReference type="Proteomes" id="UP000317178"/>
    </source>
</evidence>
<dbReference type="EMBL" id="CP036281">
    <property type="protein sequence ID" value="QDU81831.1"/>
    <property type="molecule type" value="Genomic_DNA"/>
</dbReference>
<feature type="compositionally biased region" description="Polar residues" evidence="1">
    <location>
        <begin position="87"/>
        <end position="96"/>
    </location>
</feature>
<organism evidence="2 3">
    <name type="scientific">Polystyrenella longa</name>
    <dbReference type="NCBI Taxonomy" id="2528007"/>
    <lineage>
        <taxon>Bacteria</taxon>
        <taxon>Pseudomonadati</taxon>
        <taxon>Planctomycetota</taxon>
        <taxon>Planctomycetia</taxon>
        <taxon>Planctomycetales</taxon>
        <taxon>Planctomycetaceae</taxon>
        <taxon>Polystyrenella</taxon>
    </lineage>
</organism>
<protein>
    <submittedName>
        <fullName evidence="2">Uncharacterized protein</fullName>
    </submittedName>
</protein>
<accession>A0A518CRH4</accession>
<name>A0A518CRH4_9PLAN</name>
<proteinExistence type="predicted"/>
<feature type="compositionally biased region" description="Basic and acidic residues" evidence="1">
    <location>
        <begin position="59"/>
        <end position="69"/>
    </location>
</feature>
<reference evidence="2 3" key="1">
    <citation type="submission" date="2019-02" db="EMBL/GenBank/DDBJ databases">
        <title>Deep-cultivation of Planctomycetes and their phenomic and genomic characterization uncovers novel biology.</title>
        <authorList>
            <person name="Wiegand S."/>
            <person name="Jogler M."/>
            <person name="Boedeker C."/>
            <person name="Pinto D."/>
            <person name="Vollmers J."/>
            <person name="Rivas-Marin E."/>
            <person name="Kohn T."/>
            <person name="Peeters S.H."/>
            <person name="Heuer A."/>
            <person name="Rast P."/>
            <person name="Oberbeckmann S."/>
            <person name="Bunk B."/>
            <person name="Jeske O."/>
            <person name="Meyerdierks A."/>
            <person name="Storesund J.E."/>
            <person name="Kallscheuer N."/>
            <person name="Luecker S."/>
            <person name="Lage O.M."/>
            <person name="Pohl T."/>
            <person name="Merkel B.J."/>
            <person name="Hornburger P."/>
            <person name="Mueller R.-W."/>
            <person name="Bruemmer F."/>
            <person name="Labrenz M."/>
            <person name="Spormann A.M."/>
            <person name="Op den Camp H."/>
            <person name="Overmann J."/>
            <person name="Amann R."/>
            <person name="Jetten M.S.M."/>
            <person name="Mascher T."/>
            <person name="Medema M.H."/>
            <person name="Devos D.P."/>
            <person name="Kaster A.-K."/>
            <person name="Ovreas L."/>
            <person name="Rohde M."/>
            <person name="Galperin M.Y."/>
            <person name="Jogler C."/>
        </authorList>
    </citation>
    <scope>NUCLEOTIDE SEQUENCE [LARGE SCALE GENOMIC DNA]</scope>
    <source>
        <strain evidence="2 3">Pla110</strain>
    </source>
</reference>
<dbReference type="KEGG" id="plon:Pla110_35820"/>
<feature type="region of interest" description="Disordered" evidence="1">
    <location>
        <begin position="32"/>
        <end position="96"/>
    </location>
</feature>
<sequence>MGISLSALGCMNPNIRWPQLYNPDLLSERRSIERYDPFPDEDAAPETFTRPPSYTQQRTDIRRSSEQRAFEGTLPSASAGPRVPSTIYRNSQVVQP</sequence>
<evidence type="ECO:0000256" key="1">
    <source>
        <dbReference type="SAM" id="MobiDB-lite"/>
    </source>
</evidence>
<evidence type="ECO:0000313" key="2">
    <source>
        <dbReference type="EMBL" id="QDU81831.1"/>
    </source>
</evidence>